<dbReference type="Gene3D" id="3.40.50.1000">
    <property type="entry name" value="HAD superfamily/HAD-like"/>
    <property type="match status" value="1"/>
</dbReference>
<dbReference type="InterPro" id="IPR041492">
    <property type="entry name" value="HAD_2"/>
</dbReference>
<dbReference type="AlphaFoldDB" id="L9Z7V5"/>
<keyword evidence="3" id="KW-1185">Reference proteome</keyword>
<dbReference type="InterPro" id="IPR036412">
    <property type="entry name" value="HAD-like_sf"/>
</dbReference>
<comment type="caution">
    <text evidence="2">The sequence shown here is derived from an EMBL/GenBank/DDBJ whole genome shotgun (WGS) entry which is preliminary data.</text>
</comment>
<evidence type="ECO:0000256" key="1">
    <source>
        <dbReference type="ARBA" id="ARBA00007958"/>
    </source>
</evidence>
<sequence length="223" mass="24823">MLFDNDGILVTPPADETQTAATRAAFRAVGVDAVAQHHLDAIVTGVTVADLAEICTTYDLEAETFWNAREHHDARSQRQAFRAGDRDCYDDIDCLTALSQNCGVVSNNHHSTLAFVLDRFDLEPLFETYYGREKTIESLRLKKPNPHYIERALSDLDGKSALYVGDSESDVIAADRAGIDSVFVRRPHCRTADLDVTPTYDVETLRDVVRIADGHSVDESRPR</sequence>
<dbReference type="SFLD" id="SFLDG01129">
    <property type="entry name" value="C1.5:_HAD__Beta-PGM__Phosphata"/>
    <property type="match status" value="1"/>
</dbReference>
<dbReference type="CDD" id="cd01427">
    <property type="entry name" value="HAD_like"/>
    <property type="match status" value="1"/>
</dbReference>
<dbReference type="PATRIC" id="fig|1230459.4.peg.1463"/>
<dbReference type="GO" id="GO:0006281">
    <property type="term" value="P:DNA repair"/>
    <property type="evidence" value="ECO:0007669"/>
    <property type="project" value="TreeGrafter"/>
</dbReference>
<dbReference type="InterPro" id="IPR023214">
    <property type="entry name" value="HAD_sf"/>
</dbReference>
<gene>
    <name evidence="2" type="ORF">C486_07299</name>
</gene>
<protein>
    <submittedName>
        <fullName evidence="2">HAD-superfamily hydrolase</fullName>
    </submittedName>
</protein>
<dbReference type="SFLD" id="SFLDS00003">
    <property type="entry name" value="Haloacid_Dehalogenase"/>
    <property type="match status" value="1"/>
</dbReference>
<organism evidence="2 3">
    <name type="scientific">Natrinema gari JCM 14663</name>
    <dbReference type="NCBI Taxonomy" id="1230459"/>
    <lineage>
        <taxon>Archaea</taxon>
        <taxon>Methanobacteriati</taxon>
        <taxon>Methanobacteriota</taxon>
        <taxon>Stenosarchaea group</taxon>
        <taxon>Halobacteria</taxon>
        <taxon>Halobacteriales</taxon>
        <taxon>Natrialbaceae</taxon>
        <taxon>Natrinema</taxon>
    </lineage>
</organism>
<dbReference type="Proteomes" id="UP000011592">
    <property type="component" value="Unassembled WGS sequence"/>
</dbReference>
<reference evidence="2 3" key="1">
    <citation type="journal article" date="2014" name="PLoS Genet.">
        <title>Phylogenetically driven sequencing of extremely halophilic archaea reveals strategies for static and dynamic osmo-response.</title>
        <authorList>
            <person name="Becker E.A."/>
            <person name="Seitzer P.M."/>
            <person name="Tritt A."/>
            <person name="Larsen D."/>
            <person name="Krusor M."/>
            <person name="Yao A.I."/>
            <person name="Wu D."/>
            <person name="Madern D."/>
            <person name="Eisen J.A."/>
            <person name="Darling A.E."/>
            <person name="Facciotti M.T."/>
        </authorList>
    </citation>
    <scope>NUCLEOTIDE SEQUENCE [LARGE SCALE GENOMIC DNA]</scope>
    <source>
        <strain evidence="2 3">JCM 14663</strain>
    </source>
</reference>
<dbReference type="PANTHER" id="PTHR43434">
    <property type="entry name" value="PHOSPHOGLYCOLATE PHOSPHATASE"/>
    <property type="match status" value="1"/>
</dbReference>
<dbReference type="NCBIfam" id="TIGR01549">
    <property type="entry name" value="HAD-SF-IA-v1"/>
    <property type="match status" value="1"/>
</dbReference>
<dbReference type="RefSeq" id="WP_008454509.1">
    <property type="nucleotide sequence ID" value="NZ_AOIJ01000043.1"/>
</dbReference>
<dbReference type="Pfam" id="PF13419">
    <property type="entry name" value="HAD_2"/>
    <property type="match status" value="1"/>
</dbReference>
<keyword evidence="2" id="KW-0378">Hydrolase</keyword>
<evidence type="ECO:0000313" key="2">
    <source>
        <dbReference type="EMBL" id="ELY81268.1"/>
    </source>
</evidence>
<dbReference type="InterPro" id="IPR050155">
    <property type="entry name" value="HAD-like_hydrolase_sf"/>
</dbReference>
<proteinExistence type="inferred from homology"/>
<dbReference type="PANTHER" id="PTHR43434:SF1">
    <property type="entry name" value="PHOSPHOGLYCOLATE PHOSPHATASE"/>
    <property type="match status" value="1"/>
</dbReference>
<dbReference type="GO" id="GO:0008967">
    <property type="term" value="F:phosphoglycolate phosphatase activity"/>
    <property type="evidence" value="ECO:0007669"/>
    <property type="project" value="TreeGrafter"/>
</dbReference>
<evidence type="ECO:0000313" key="3">
    <source>
        <dbReference type="Proteomes" id="UP000011592"/>
    </source>
</evidence>
<dbReference type="InterPro" id="IPR006439">
    <property type="entry name" value="HAD-SF_hydro_IA"/>
</dbReference>
<comment type="similarity">
    <text evidence="1">Belongs to the HAD-like hydrolase superfamily.</text>
</comment>
<name>L9Z7V5_9EURY</name>
<dbReference type="EMBL" id="AOIJ01000043">
    <property type="protein sequence ID" value="ELY81268.1"/>
    <property type="molecule type" value="Genomic_DNA"/>
</dbReference>
<accession>L9Z7V5</accession>
<dbReference type="SUPFAM" id="SSF56784">
    <property type="entry name" value="HAD-like"/>
    <property type="match status" value="1"/>
</dbReference>